<dbReference type="EMBL" id="MH643786">
    <property type="protein sequence ID" value="QEQ67462.1"/>
    <property type="molecule type" value="Genomic_DNA"/>
</dbReference>
<evidence type="ECO:0000313" key="1">
    <source>
        <dbReference type="EMBL" id="QEQ67462.1"/>
    </source>
</evidence>
<protein>
    <submittedName>
        <fullName evidence="1">Uncharacterized protein</fullName>
    </submittedName>
</protein>
<dbReference type="AlphaFoldDB" id="A0A7G3L9G0"/>
<keyword evidence="1" id="KW-0614">Plasmid</keyword>
<sequence length="115" mass="13237">MNRQHEIVDAASVNVSGGAKGSSRIAEKTLRKRLRIYFETSALFRPLFENSKCSCYFVACRYGHVNDDYDGGKKLIPVFRSTSTEDWERKAAPRNNMFCNKLVNQNDRLPFLCCY</sequence>
<accession>A0A7G3L9G0</accession>
<proteinExistence type="predicted"/>
<name>A0A7G3L9G0_KLEPN</name>
<geneLocation type="plasmid" evidence="1">
    <name>pHA2-23-vir</name>
</geneLocation>
<organism evidence="1">
    <name type="scientific">Klebsiella pneumoniae subsp. pneumoniae</name>
    <dbReference type="NCBI Taxonomy" id="72407"/>
    <lineage>
        <taxon>Bacteria</taxon>
        <taxon>Pseudomonadati</taxon>
        <taxon>Pseudomonadota</taxon>
        <taxon>Gammaproteobacteria</taxon>
        <taxon>Enterobacterales</taxon>
        <taxon>Enterobacteriaceae</taxon>
        <taxon>Klebsiella/Raoultella group</taxon>
        <taxon>Klebsiella</taxon>
        <taxon>Klebsiella pneumoniae complex</taxon>
    </lineage>
</organism>
<gene>
    <name evidence="1" type="ORF">KGOCCACH_00210</name>
</gene>
<reference evidence="1" key="1">
    <citation type="submission" date="2018-07" db="EMBL/GenBank/DDBJ databases">
        <title>Diversity of ST11 carbapenem-resistant hypervirulent Klebsiella pneumoniae in China.</title>
        <authorList>
            <person name="Dong N."/>
            <person name="Chen S."/>
        </authorList>
    </citation>
    <scope>NUCLEOTIDE SEQUENCE</scope>
    <source>
        <strain evidence="1">HA2</strain>
        <plasmid evidence="1">pHA2-23-vir</plasmid>
    </source>
</reference>